<dbReference type="PANTHER" id="PTHR31102:SF1">
    <property type="entry name" value="CATION_H+ EXCHANGER DOMAIN-CONTAINING PROTEIN"/>
    <property type="match status" value="1"/>
</dbReference>
<keyword evidence="10" id="KW-1185">Reference proteome</keyword>
<dbReference type="Gene3D" id="1.20.1530.20">
    <property type="match status" value="1"/>
</dbReference>
<dbReference type="PANTHER" id="PTHR31102">
    <property type="match status" value="1"/>
</dbReference>
<evidence type="ECO:0000256" key="2">
    <source>
        <dbReference type="ARBA" id="ARBA00007367"/>
    </source>
</evidence>
<evidence type="ECO:0000256" key="3">
    <source>
        <dbReference type="ARBA" id="ARBA00022692"/>
    </source>
</evidence>
<feature type="transmembrane region" description="Helical" evidence="6">
    <location>
        <begin position="327"/>
        <end position="349"/>
    </location>
</feature>
<feature type="transmembrane region" description="Helical" evidence="6">
    <location>
        <begin position="355"/>
        <end position="377"/>
    </location>
</feature>
<dbReference type="GO" id="GO:0015297">
    <property type="term" value="F:antiporter activity"/>
    <property type="evidence" value="ECO:0007669"/>
    <property type="project" value="InterPro"/>
</dbReference>
<reference evidence="9" key="1">
    <citation type="submission" date="2013-05" db="EMBL/GenBank/DDBJ databases">
        <authorList>
            <person name="Yim A.K.Y."/>
            <person name="Chan T.F."/>
            <person name="Ji K.M."/>
            <person name="Liu X.Y."/>
            <person name="Zhou J.W."/>
            <person name="Li R.Q."/>
            <person name="Yang K.Y."/>
            <person name="Li J."/>
            <person name="Li M."/>
            <person name="Law P.T.W."/>
            <person name="Wu Y.L."/>
            <person name="Cai Z.L."/>
            <person name="Qin H."/>
            <person name="Bao Y."/>
            <person name="Leung R.K.K."/>
            <person name="Ng P.K.S."/>
            <person name="Zou J."/>
            <person name="Zhong X.J."/>
            <person name="Ran P.X."/>
            <person name="Zhong N.S."/>
            <person name="Liu Z.G."/>
            <person name="Tsui S.K.W."/>
        </authorList>
    </citation>
    <scope>NUCLEOTIDE SEQUENCE</scope>
    <source>
        <strain evidence="9">Derf</strain>
        <tissue evidence="9">Whole organism</tissue>
    </source>
</reference>
<proteinExistence type="inferred from homology"/>
<keyword evidence="4 6" id="KW-1133">Transmembrane helix</keyword>
<feature type="domain" description="Cation/H+ exchanger transmembrane" evidence="7">
    <location>
        <begin position="59"/>
        <end position="439"/>
    </location>
</feature>
<gene>
    <name evidence="9" type="primary">SLC9B2</name>
    <name evidence="9" type="ORF">DERF_004778</name>
    <name evidence="8" type="ORF">HUG17_7732</name>
</gene>
<reference evidence="8" key="3">
    <citation type="journal article" date="2021" name="World Allergy Organ. J.">
        <title>Chromosome-level assembly of Dermatophagoides farinae genome and transcriptome reveals two novel allergens Der f 37 and Der f 39.</title>
        <authorList>
            <person name="Chen J."/>
            <person name="Cai Z."/>
            <person name="Fan D."/>
            <person name="Hu J."/>
            <person name="Hou Y."/>
            <person name="He Y."/>
            <person name="Zhang Z."/>
            <person name="Zhao Z."/>
            <person name="Gao P."/>
            <person name="Hu W."/>
            <person name="Sun J."/>
            <person name="Li J."/>
            <person name="Ji K."/>
        </authorList>
    </citation>
    <scope>NUCLEOTIDE SEQUENCE</scope>
    <source>
        <strain evidence="8">JKM2019</strain>
    </source>
</reference>
<feature type="transmembrane region" description="Helical" evidence="6">
    <location>
        <begin position="238"/>
        <end position="256"/>
    </location>
</feature>
<comment type="caution">
    <text evidence="9">The sequence shown here is derived from an EMBL/GenBank/DDBJ whole genome shotgun (WGS) entry which is preliminary data.</text>
</comment>
<dbReference type="OrthoDB" id="423807at2759"/>
<sequence length="503" mass="55875">MLRKLKETKEEILTMAYLRHILWLILILTFVYLTLVAFFNEQALPPDGHLFHMFSLFILAHIFGRIAHIVNLPTLLGMLAAGIIYGNLVEFELDKKLVSTIRSLALLIILLRAGLHLVPEYLRYLSFSSIRVIGIPFFVETLTVGAGSIVFFKFNFMWSLLIGFVLAAVSPAVVVPCMIRIQQSGLSEGKGIPTLNIAAASIDDVLSVTGFNIFLGFAIDTGEHSEMSTTMKLLQGPLQIILGIAFGLIMGFILWYIPEHYDNCDDDSKKHHVPRFLLLLMAGMFALFGSNYVEMEAAGPLAVLVMAFMATIKWSQNCWEEDNEHSLKVIWLILKRFLFCLIGCELKFNVLDADVVGKAVACLMIGIVLKVIVSYLVTYNIGLNHKERLFVAFSWVPKATVQAAIGPAALAIAVTEEDKINGKIILTAAALSILITAPLGAIFMDFLCTRLLTKPDINDNINNNNNMPIIMNNTHTSIINIRNSKNLDSPALSVKRFTVDLDL</sequence>
<dbReference type="Pfam" id="PF00999">
    <property type="entry name" value="Na_H_Exchanger"/>
    <property type="match status" value="1"/>
</dbReference>
<evidence type="ECO:0000256" key="5">
    <source>
        <dbReference type="ARBA" id="ARBA00023136"/>
    </source>
</evidence>
<dbReference type="GO" id="GO:1902600">
    <property type="term" value="P:proton transmembrane transport"/>
    <property type="evidence" value="ECO:0007669"/>
    <property type="project" value="InterPro"/>
</dbReference>
<feature type="transmembrane region" description="Helical" evidence="6">
    <location>
        <begin position="389"/>
        <end position="412"/>
    </location>
</feature>
<feature type="transmembrane region" description="Helical" evidence="6">
    <location>
        <begin position="299"/>
        <end position="315"/>
    </location>
</feature>
<keyword evidence="5 6" id="KW-0472">Membrane</keyword>
<organism evidence="9 10">
    <name type="scientific">Dermatophagoides farinae</name>
    <name type="common">American house dust mite</name>
    <dbReference type="NCBI Taxonomy" id="6954"/>
    <lineage>
        <taxon>Eukaryota</taxon>
        <taxon>Metazoa</taxon>
        <taxon>Ecdysozoa</taxon>
        <taxon>Arthropoda</taxon>
        <taxon>Chelicerata</taxon>
        <taxon>Arachnida</taxon>
        <taxon>Acari</taxon>
        <taxon>Acariformes</taxon>
        <taxon>Sarcoptiformes</taxon>
        <taxon>Astigmata</taxon>
        <taxon>Psoroptidia</taxon>
        <taxon>Analgoidea</taxon>
        <taxon>Pyroglyphidae</taxon>
        <taxon>Dermatophagoidinae</taxon>
        <taxon>Dermatophagoides</taxon>
    </lineage>
</organism>
<dbReference type="InterPro" id="IPR006153">
    <property type="entry name" value="Cation/H_exchanger_TM"/>
</dbReference>
<dbReference type="Proteomes" id="UP000790347">
    <property type="component" value="Unassembled WGS sequence"/>
</dbReference>
<evidence type="ECO:0000259" key="7">
    <source>
        <dbReference type="Pfam" id="PF00999"/>
    </source>
</evidence>
<feature type="transmembrane region" description="Helical" evidence="6">
    <location>
        <begin position="100"/>
        <end position="118"/>
    </location>
</feature>
<protein>
    <submittedName>
        <fullName evidence="9">Sodium/hydrogen exchanger 9B2</fullName>
    </submittedName>
</protein>
<name>A0A922I406_DERFA</name>
<keyword evidence="3 6" id="KW-0812">Transmembrane</keyword>
<feature type="transmembrane region" description="Helical" evidence="6">
    <location>
        <begin position="424"/>
        <end position="444"/>
    </location>
</feature>
<dbReference type="AlphaFoldDB" id="A0A922I406"/>
<reference evidence="9" key="4">
    <citation type="journal article" date="2022" name="Res Sq">
        <title>Comparative Genomics Reveals Insights into the Divergent Evolution of Astigmatic Mites and Household Pest Adaptations.</title>
        <authorList>
            <person name="Xiong Q."/>
            <person name="Wan A.T.-Y."/>
            <person name="Liu X.-Y."/>
            <person name="Fung C.S.-H."/>
            <person name="Xiao X."/>
            <person name="Malainual N."/>
            <person name="Hou J."/>
            <person name="Wang L."/>
            <person name="Wang M."/>
            <person name="Yang K."/>
            <person name="Cui Y."/>
            <person name="Leung E."/>
            <person name="Nong W."/>
            <person name="Shin S.-K."/>
            <person name="Au S."/>
            <person name="Jeong K.Y."/>
            <person name="Chew F.T."/>
            <person name="Hui J."/>
            <person name="Leung T.F."/>
            <person name="Tungtrongchitr A."/>
            <person name="Zhong N."/>
            <person name="Liu Z."/>
            <person name="Tsui S."/>
        </authorList>
    </citation>
    <scope>NUCLEOTIDE SEQUENCE</scope>
    <source>
        <strain evidence="9">Derf</strain>
        <tissue evidence="9">Whole organism</tissue>
    </source>
</reference>
<evidence type="ECO:0000313" key="10">
    <source>
        <dbReference type="Proteomes" id="UP000790347"/>
    </source>
</evidence>
<evidence type="ECO:0000256" key="1">
    <source>
        <dbReference type="ARBA" id="ARBA00004141"/>
    </source>
</evidence>
<feature type="transmembrane region" description="Helical" evidence="6">
    <location>
        <begin position="21"/>
        <end position="40"/>
    </location>
</feature>
<evidence type="ECO:0000256" key="4">
    <source>
        <dbReference type="ARBA" id="ARBA00022989"/>
    </source>
</evidence>
<reference evidence="8" key="2">
    <citation type="submission" date="2020-06" db="EMBL/GenBank/DDBJ databases">
        <authorList>
            <person name="Ji K."/>
            <person name="Li J."/>
        </authorList>
    </citation>
    <scope>NUCLEOTIDE SEQUENCE</scope>
    <source>
        <strain evidence="8">JKM2019</strain>
        <tissue evidence="8">Whole body</tissue>
    </source>
</reference>
<dbReference type="Proteomes" id="UP000828236">
    <property type="component" value="Unassembled WGS sequence"/>
</dbReference>
<feature type="transmembrane region" description="Helical" evidence="6">
    <location>
        <begin position="193"/>
        <end position="218"/>
    </location>
</feature>
<dbReference type="EMBL" id="ASGP02000002">
    <property type="protein sequence ID" value="KAH9521102.1"/>
    <property type="molecule type" value="Genomic_DNA"/>
</dbReference>
<accession>A0A922I406</accession>
<feature type="transmembrane region" description="Helical" evidence="6">
    <location>
        <begin position="158"/>
        <end position="181"/>
    </location>
</feature>
<feature type="transmembrane region" description="Helical" evidence="6">
    <location>
        <begin position="130"/>
        <end position="152"/>
    </location>
</feature>
<evidence type="ECO:0000256" key="6">
    <source>
        <dbReference type="SAM" id="Phobius"/>
    </source>
</evidence>
<dbReference type="InterPro" id="IPR051843">
    <property type="entry name" value="CPA1_transporter"/>
</dbReference>
<evidence type="ECO:0000313" key="8">
    <source>
        <dbReference type="EMBL" id="KAH7640265.1"/>
    </source>
</evidence>
<dbReference type="GO" id="GO:0016020">
    <property type="term" value="C:membrane"/>
    <property type="evidence" value="ECO:0007669"/>
    <property type="project" value="UniProtKB-SubCell"/>
</dbReference>
<feature type="transmembrane region" description="Helical" evidence="6">
    <location>
        <begin position="70"/>
        <end position="88"/>
    </location>
</feature>
<feature type="transmembrane region" description="Helical" evidence="6">
    <location>
        <begin position="276"/>
        <end position="293"/>
    </location>
</feature>
<dbReference type="InterPro" id="IPR038770">
    <property type="entry name" value="Na+/solute_symporter_sf"/>
</dbReference>
<comment type="similarity">
    <text evidence="2">Belongs to the monovalent cation:proton antiporter 1 (CPA1) transporter (TC 2.A.36) family.</text>
</comment>
<evidence type="ECO:0000313" key="9">
    <source>
        <dbReference type="EMBL" id="KAH9521102.1"/>
    </source>
</evidence>
<comment type="subcellular location">
    <subcellularLocation>
        <location evidence="1">Membrane</location>
        <topology evidence="1">Multi-pass membrane protein</topology>
    </subcellularLocation>
</comment>
<dbReference type="EMBL" id="SDOV01000005">
    <property type="protein sequence ID" value="KAH7640265.1"/>
    <property type="molecule type" value="Genomic_DNA"/>
</dbReference>